<evidence type="ECO:0000256" key="1">
    <source>
        <dbReference type="ARBA" id="ARBA00004141"/>
    </source>
</evidence>
<accession>A0A9I9E4Z8</accession>
<reference evidence="5" key="1">
    <citation type="submission" date="2023-03" db="UniProtKB">
        <authorList>
            <consortium name="EnsemblPlants"/>
        </authorList>
    </citation>
    <scope>IDENTIFICATION</scope>
</reference>
<dbReference type="AlphaFoldDB" id="A0A9I9E4Z8"/>
<dbReference type="GO" id="GO:0015743">
    <property type="term" value="P:malate transport"/>
    <property type="evidence" value="ECO:0007669"/>
    <property type="project" value="InterPro"/>
</dbReference>
<keyword evidence="4" id="KW-0472">Membrane</keyword>
<dbReference type="InterPro" id="IPR020966">
    <property type="entry name" value="ALMT"/>
</dbReference>
<dbReference type="EnsemblPlants" id="MELO3C028850.2.1">
    <property type="protein sequence ID" value="MELO3C028850.2.1"/>
    <property type="gene ID" value="MELO3C028850.2"/>
</dbReference>
<evidence type="ECO:0000256" key="3">
    <source>
        <dbReference type="ARBA" id="ARBA00022989"/>
    </source>
</evidence>
<evidence type="ECO:0000256" key="2">
    <source>
        <dbReference type="ARBA" id="ARBA00022692"/>
    </source>
</evidence>
<evidence type="ECO:0000256" key="4">
    <source>
        <dbReference type="ARBA" id="ARBA00023136"/>
    </source>
</evidence>
<dbReference type="Pfam" id="PF11744">
    <property type="entry name" value="ALMT"/>
    <property type="match status" value="1"/>
</dbReference>
<keyword evidence="3" id="KW-1133">Transmembrane helix</keyword>
<comment type="subcellular location">
    <subcellularLocation>
        <location evidence="1">Membrane</location>
        <topology evidence="1">Multi-pass membrane protein</topology>
    </subcellularLocation>
</comment>
<protein>
    <submittedName>
        <fullName evidence="5">Uncharacterized protein</fullName>
    </submittedName>
</protein>
<proteinExistence type="predicted"/>
<organism evidence="5">
    <name type="scientific">Cucumis melo</name>
    <name type="common">Muskmelon</name>
    <dbReference type="NCBI Taxonomy" id="3656"/>
    <lineage>
        <taxon>Eukaryota</taxon>
        <taxon>Viridiplantae</taxon>
        <taxon>Streptophyta</taxon>
        <taxon>Embryophyta</taxon>
        <taxon>Tracheophyta</taxon>
        <taxon>Spermatophyta</taxon>
        <taxon>Magnoliopsida</taxon>
        <taxon>eudicotyledons</taxon>
        <taxon>Gunneridae</taxon>
        <taxon>Pentapetalae</taxon>
        <taxon>rosids</taxon>
        <taxon>fabids</taxon>
        <taxon>Cucurbitales</taxon>
        <taxon>Cucurbitaceae</taxon>
        <taxon>Benincaseae</taxon>
        <taxon>Cucumis</taxon>
    </lineage>
</organism>
<sequence>MQTHCIGYPHSHVAYMNTLDQCVCIKYKVSRIHSVNRIRYPTLTLYYRPFKLILNIDPRFLNLVVLELGIRGATLRKGLNRGISTLSAGGLALRMAELSVLVGEWEEVVVVTSGIKCLDSLVICKVKEHVDGQFKQLILMNCDIPNWFSYKSRNNPITIFMPSNDPTWELKVKIQCAPISKVFKSNFLYLTQSIQDLFIVTNNGLGHDVVGLSVLENEEHEKRAWSVDFSRSESSMLVSSNDDFKVFD</sequence>
<dbReference type="GO" id="GO:0016020">
    <property type="term" value="C:membrane"/>
    <property type="evidence" value="ECO:0007669"/>
    <property type="project" value="UniProtKB-SubCell"/>
</dbReference>
<dbReference type="Gramene" id="MELO3C028850.2.1">
    <property type="protein sequence ID" value="MELO3C028850.2.1"/>
    <property type="gene ID" value="MELO3C028850.2"/>
</dbReference>
<keyword evidence="2" id="KW-0812">Transmembrane</keyword>
<evidence type="ECO:0000313" key="5">
    <source>
        <dbReference type="EnsemblPlants" id="MELO3C028850.2.1"/>
    </source>
</evidence>
<name>A0A9I9E4Z8_CUCME</name>